<comment type="pathway">
    <text evidence="1">Lipid metabolism.</text>
</comment>
<keyword evidence="6" id="KW-1133">Transmembrane helix</keyword>
<evidence type="ECO:0000256" key="1">
    <source>
        <dbReference type="ARBA" id="ARBA00005189"/>
    </source>
</evidence>
<dbReference type="SMART" id="SM00563">
    <property type="entry name" value="PlsC"/>
    <property type="match status" value="1"/>
</dbReference>
<dbReference type="GO" id="GO:0003841">
    <property type="term" value="F:1-acylglycerol-3-phosphate O-acyltransferase activity"/>
    <property type="evidence" value="ECO:0007669"/>
    <property type="project" value="TreeGrafter"/>
</dbReference>
<dbReference type="Proteomes" id="UP000435357">
    <property type="component" value="Unassembled WGS sequence"/>
</dbReference>
<evidence type="ECO:0000313" key="8">
    <source>
        <dbReference type="EMBL" id="KAB1065288.1"/>
    </source>
</evidence>
<evidence type="ECO:0000256" key="6">
    <source>
        <dbReference type="SAM" id="Phobius"/>
    </source>
</evidence>
<accession>A0A6N6MD06</accession>
<proteinExistence type="predicted"/>
<organism evidence="8 9">
    <name type="scientific">Salibacter halophilus</name>
    <dbReference type="NCBI Taxonomy" id="1803916"/>
    <lineage>
        <taxon>Bacteria</taxon>
        <taxon>Pseudomonadati</taxon>
        <taxon>Bacteroidota</taxon>
        <taxon>Flavobacteriia</taxon>
        <taxon>Flavobacteriales</taxon>
        <taxon>Salibacteraceae</taxon>
        <taxon>Salibacter</taxon>
    </lineage>
</organism>
<dbReference type="GO" id="GO:0006654">
    <property type="term" value="P:phosphatidic acid biosynthetic process"/>
    <property type="evidence" value="ECO:0007669"/>
    <property type="project" value="TreeGrafter"/>
</dbReference>
<dbReference type="AlphaFoldDB" id="A0A6N6MD06"/>
<feature type="transmembrane region" description="Helical" evidence="6">
    <location>
        <begin position="12"/>
        <end position="33"/>
    </location>
</feature>
<dbReference type="Pfam" id="PF01553">
    <property type="entry name" value="Acyltransferase"/>
    <property type="match status" value="1"/>
</dbReference>
<keyword evidence="2" id="KW-0444">Lipid biosynthesis</keyword>
<comment type="caution">
    <text evidence="8">The sequence shown here is derived from an EMBL/GenBank/DDBJ whole genome shotgun (WGS) entry which is preliminary data.</text>
</comment>
<keyword evidence="5 8" id="KW-0012">Acyltransferase</keyword>
<dbReference type="OrthoDB" id="1450572at2"/>
<protein>
    <submittedName>
        <fullName evidence="8">1-acyl-sn-glycerol-3-phosphate acyltransferase</fullName>
    </submittedName>
</protein>
<evidence type="ECO:0000256" key="5">
    <source>
        <dbReference type="ARBA" id="ARBA00023315"/>
    </source>
</evidence>
<sequence>MFKFFIRRDALGNWIFFKRILFFVLGLVVRYRFKRLYDTQIKGAEHIVNLPKRNVLFVSNHQTYFADVALIILALFNIKNNVLNRIGSILTLFNPILRIYFIAARETMKSGILPRVFTKGGGILIKRSWREKGKSVRRRVDKEDVEKISKALKDGWVITFPQGTTTPFVKGRKGTAHMIKKNHPIVVPIVIDGFRRAFDKKGLRIKKKGTEIKLTFKEPLIINYDDDDDIIMHQIMYAIEQSEEFHPKV</sequence>
<evidence type="ECO:0000256" key="3">
    <source>
        <dbReference type="ARBA" id="ARBA00022679"/>
    </source>
</evidence>
<dbReference type="SUPFAM" id="SSF69593">
    <property type="entry name" value="Glycerol-3-phosphate (1)-acyltransferase"/>
    <property type="match status" value="1"/>
</dbReference>
<keyword evidence="6" id="KW-0472">Membrane</keyword>
<evidence type="ECO:0000259" key="7">
    <source>
        <dbReference type="SMART" id="SM00563"/>
    </source>
</evidence>
<keyword evidence="6" id="KW-0812">Transmembrane</keyword>
<keyword evidence="9" id="KW-1185">Reference proteome</keyword>
<dbReference type="PANTHER" id="PTHR10434">
    <property type="entry name" value="1-ACYL-SN-GLYCEROL-3-PHOSPHATE ACYLTRANSFERASE"/>
    <property type="match status" value="1"/>
</dbReference>
<gene>
    <name evidence="8" type="ORF">F3059_04860</name>
</gene>
<evidence type="ECO:0000256" key="4">
    <source>
        <dbReference type="ARBA" id="ARBA00023098"/>
    </source>
</evidence>
<name>A0A6N6MD06_9FLAO</name>
<reference evidence="8 9" key="1">
    <citation type="submission" date="2019-09" db="EMBL/GenBank/DDBJ databases">
        <title>Genomes of Cryomorphaceae.</title>
        <authorList>
            <person name="Bowman J.P."/>
        </authorList>
    </citation>
    <scope>NUCLEOTIDE SEQUENCE [LARGE SCALE GENOMIC DNA]</scope>
    <source>
        <strain evidence="8 9">KCTC 52047</strain>
    </source>
</reference>
<dbReference type="InterPro" id="IPR002123">
    <property type="entry name" value="Plipid/glycerol_acylTrfase"/>
</dbReference>
<dbReference type="EMBL" id="WACR01000003">
    <property type="protein sequence ID" value="KAB1065288.1"/>
    <property type="molecule type" value="Genomic_DNA"/>
</dbReference>
<keyword evidence="4" id="KW-0443">Lipid metabolism</keyword>
<dbReference type="CDD" id="cd07989">
    <property type="entry name" value="LPLAT_AGPAT-like"/>
    <property type="match status" value="1"/>
</dbReference>
<evidence type="ECO:0000256" key="2">
    <source>
        <dbReference type="ARBA" id="ARBA00022516"/>
    </source>
</evidence>
<feature type="domain" description="Phospholipid/glycerol acyltransferase" evidence="7">
    <location>
        <begin position="55"/>
        <end position="194"/>
    </location>
</feature>
<evidence type="ECO:0000313" key="9">
    <source>
        <dbReference type="Proteomes" id="UP000435357"/>
    </source>
</evidence>
<keyword evidence="3 8" id="KW-0808">Transferase</keyword>
<dbReference type="PANTHER" id="PTHR10434:SF64">
    <property type="entry name" value="1-ACYL-SN-GLYCEROL-3-PHOSPHATE ACYLTRANSFERASE-RELATED"/>
    <property type="match status" value="1"/>
</dbReference>
<feature type="transmembrane region" description="Helical" evidence="6">
    <location>
        <begin position="82"/>
        <end position="101"/>
    </location>
</feature>